<comment type="function">
    <text evidence="1">Catalyzes the reduction of fatty acyl-CoA to fatty alcohols.</text>
</comment>
<accession>A0A0D2K5W8</accession>
<reference evidence="4 5" key="1">
    <citation type="journal article" date="2013" name="BMC Genomics">
        <title>Reconstruction of the lipid metabolism for the microalga Monoraphidium neglectum from its genome sequence reveals characteristics suitable for biofuel production.</title>
        <authorList>
            <person name="Bogen C."/>
            <person name="Al-Dilaimi A."/>
            <person name="Albersmeier A."/>
            <person name="Wichmann J."/>
            <person name="Grundmann M."/>
            <person name="Rupp O."/>
            <person name="Lauersen K.J."/>
            <person name="Blifernez-Klassen O."/>
            <person name="Kalinowski J."/>
            <person name="Goesmann A."/>
            <person name="Mussgnug J.H."/>
            <person name="Kruse O."/>
        </authorList>
    </citation>
    <scope>NUCLEOTIDE SEQUENCE [LARGE SCALE GENOMIC DNA]</scope>
    <source>
        <strain evidence="4 5">SAG 48.87</strain>
    </source>
</reference>
<feature type="compositionally biased region" description="Low complexity" evidence="2">
    <location>
        <begin position="555"/>
        <end position="570"/>
    </location>
</feature>
<protein>
    <recommendedName>
        <fullName evidence="1">Fatty acyl-CoA reductase</fullName>
        <ecNumber evidence="1">1.2.1.84</ecNumber>
    </recommendedName>
</protein>
<dbReference type="STRING" id="145388.A0A0D2K5W8"/>
<dbReference type="RefSeq" id="XP_013904762.1">
    <property type="nucleotide sequence ID" value="XM_014049308.1"/>
</dbReference>
<keyword evidence="1" id="KW-0560">Oxidoreductase</keyword>
<keyword evidence="5" id="KW-1185">Reference proteome</keyword>
<dbReference type="PANTHER" id="PTHR11011:SF45">
    <property type="entry name" value="FATTY ACYL-COA REDUCTASE CG8306-RELATED"/>
    <property type="match status" value="1"/>
</dbReference>
<dbReference type="GO" id="GO:0080019">
    <property type="term" value="F:alcohol-forming very long-chain fatty acyl-CoA reductase activity"/>
    <property type="evidence" value="ECO:0007669"/>
    <property type="project" value="InterPro"/>
</dbReference>
<dbReference type="GeneID" id="25735092"/>
<dbReference type="SUPFAM" id="SSF51735">
    <property type="entry name" value="NAD(P)-binding Rossmann-fold domains"/>
    <property type="match status" value="1"/>
</dbReference>
<dbReference type="Pfam" id="PF07993">
    <property type="entry name" value="NAD_binding_4"/>
    <property type="match status" value="1"/>
</dbReference>
<dbReference type="EC" id="1.2.1.84" evidence="1"/>
<proteinExistence type="inferred from homology"/>
<comment type="catalytic activity">
    <reaction evidence="1">
        <text>a long-chain fatty acyl-CoA + 2 NADPH + 2 H(+) = a long-chain primary fatty alcohol + 2 NADP(+) + CoA</text>
        <dbReference type="Rhea" id="RHEA:52716"/>
        <dbReference type="ChEBI" id="CHEBI:15378"/>
        <dbReference type="ChEBI" id="CHEBI:57287"/>
        <dbReference type="ChEBI" id="CHEBI:57783"/>
        <dbReference type="ChEBI" id="CHEBI:58349"/>
        <dbReference type="ChEBI" id="CHEBI:77396"/>
        <dbReference type="ChEBI" id="CHEBI:83139"/>
        <dbReference type="EC" id="1.2.1.84"/>
    </reaction>
</comment>
<dbReference type="EMBL" id="KK100462">
    <property type="protein sequence ID" value="KIZ05743.1"/>
    <property type="molecule type" value="Genomic_DNA"/>
</dbReference>
<feature type="region of interest" description="Disordered" evidence="2">
    <location>
        <begin position="536"/>
        <end position="597"/>
    </location>
</feature>
<evidence type="ECO:0000256" key="1">
    <source>
        <dbReference type="RuleBase" id="RU363097"/>
    </source>
</evidence>
<feature type="domain" description="Thioester reductase (TE)" evidence="3">
    <location>
        <begin position="60"/>
        <end position="342"/>
    </location>
</feature>
<dbReference type="KEGG" id="mng:MNEG_2214"/>
<dbReference type="AlphaFoldDB" id="A0A0D2K5W8"/>
<sequence length="709" mass="74207">MDGNPSVIVSLGQEMAFDAAGPGGAPASPPASDGSSAASAFGGGLFSIKGHFDGACSVFLTGATGYIGSLVLEKLLRSTSVGRVYVLVRARRGADPADRVARLLRGPLFHLISEQQAARVTAVAGDIMQPGLGLGAEDQAMLEEEVDTVLHSAADIRLEAPIQDTLTANYRGTLSIVRLAARMRRLRSFVYISTCYSNMNRPRGSLVEERLYPLMLDGREFDTSSLAEELLALPAAEANERAAGYISLWGFRNTYAFGKHLAEKAVAALQRELDLPVAIVRPSLVSAISAEPYPGYSGNYAGPVGMAAAYFTGFHDDQPEAVASDASAIWDIVPGDVCVQAIIAAAAAVASAAARAHICAPREECVGRAPQPPPLMVIQIATSTTYPVTTAKLFNDTVIFCAAFRRPFTLALGRARGMHPAQLYSDEACLKIKRVAASRVRPLVWMLRKMGGKSGKKMASLLSVGMRTFETINTKKYDLDMFFDAANLLRLEAALAPEEHSEFQITWRAPPHERFMPATAAAGADGGRAAAAIIANGGAPAPGEGPARAPPSPGAPAVRSDSSAASSSAACPRWDSDGASDDEAAHSGSNSGGGGGGGALAKALGKLALADGASDAASGAGSKASSSAIAARHGGADGAGAARECDWTTFDYNAFAYLYKSLFGRQLPCQSKIGRRKLHKLMPFFTPEEVEASRRVRHTFSIIRAGGSS</sequence>
<comment type="similarity">
    <text evidence="1">Belongs to the fatty acyl-CoA reductase family.</text>
</comment>
<evidence type="ECO:0000259" key="3">
    <source>
        <dbReference type="Pfam" id="PF07993"/>
    </source>
</evidence>
<gene>
    <name evidence="4" type="ORF">MNEG_2214</name>
</gene>
<dbReference type="Proteomes" id="UP000054498">
    <property type="component" value="Unassembled WGS sequence"/>
</dbReference>
<dbReference type="PANTHER" id="PTHR11011">
    <property type="entry name" value="MALE STERILITY PROTEIN 2-RELATED"/>
    <property type="match status" value="1"/>
</dbReference>
<organism evidence="4 5">
    <name type="scientific">Monoraphidium neglectum</name>
    <dbReference type="NCBI Taxonomy" id="145388"/>
    <lineage>
        <taxon>Eukaryota</taxon>
        <taxon>Viridiplantae</taxon>
        <taxon>Chlorophyta</taxon>
        <taxon>core chlorophytes</taxon>
        <taxon>Chlorophyceae</taxon>
        <taxon>CS clade</taxon>
        <taxon>Sphaeropleales</taxon>
        <taxon>Selenastraceae</taxon>
        <taxon>Monoraphidium</taxon>
    </lineage>
</organism>
<keyword evidence="1" id="KW-0443">Lipid metabolism</keyword>
<evidence type="ECO:0000256" key="2">
    <source>
        <dbReference type="SAM" id="MobiDB-lite"/>
    </source>
</evidence>
<dbReference type="OrthoDB" id="1679203at2759"/>
<keyword evidence="1" id="KW-0444">Lipid biosynthesis</keyword>
<dbReference type="Gene3D" id="3.40.50.720">
    <property type="entry name" value="NAD(P)-binding Rossmann-like Domain"/>
    <property type="match status" value="1"/>
</dbReference>
<keyword evidence="1" id="KW-0521">NADP</keyword>
<dbReference type="GO" id="GO:0102965">
    <property type="term" value="F:alcohol-forming long-chain fatty acyl-CoA reductase activity"/>
    <property type="evidence" value="ECO:0007669"/>
    <property type="project" value="UniProtKB-EC"/>
</dbReference>
<evidence type="ECO:0000313" key="5">
    <source>
        <dbReference type="Proteomes" id="UP000054498"/>
    </source>
</evidence>
<dbReference type="GO" id="GO:0035336">
    <property type="term" value="P:long-chain fatty-acyl-CoA metabolic process"/>
    <property type="evidence" value="ECO:0007669"/>
    <property type="project" value="TreeGrafter"/>
</dbReference>
<evidence type="ECO:0000313" key="4">
    <source>
        <dbReference type="EMBL" id="KIZ05743.1"/>
    </source>
</evidence>
<dbReference type="InterPro" id="IPR013120">
    <property type="entry name" value="FAR_NAD-bd"/>
</dbReference>
<name>A0A0D2K5W8_9CHLO</name>
<feature type="compositionally biased region" description="Low complexity" evidence="2">
    <location>
        <begin position="536"/>
        <end position="547"/>
    </location>
</feature>
<dbReference type="InterPro" id="IPR026055">
    <property type="entry name" value="FAR"/>
</dbReference>
<dbReference type="InterPro" id="IPR036291">
    <property type="entry name" value="NAD(P)-bd_dom_sf"/>
</dbReference>